<dbReference type="EMBL" id="BMXS01000007">
    <property type="protein sequence ID" value="GGX91321.1"/>
    <property type="molecule type" value="Genomic_DNA"/>
</dbReference>
<gene>
    <name evidence="1" type="ORF">GCM10007160_18530</name>
</gene>
<proteinExistence type="predicted"/>
<dbReference type="RefSeq" id="WP_189468432.1">
    <property type="nucleotide sequence ID" value="NZ_BMXS01000007.1"/>
</dbReference>
<dbReference type="SUPFAM" id="SSF46785">
    <property type="entry name" value="Winged helix' DNA-binding domain"/>
    <property type="match status" value="1"/>
</dbReference>
<evidence type="ECO:0008006" key="3">
    <source>
        <dbReference type="Google" id="ProtNLM"/>
    </source>
</evidence>
<keyword evidence="2" id="KW-1185">Reference proteome</keyword>
<accession>A0ABQ2YSU1</accession>
<comment type="caution">
    <text evidence="1">The sequence shown here is derived from an EMBL/GenBank/DDBJ whole genome shotgun (WGS) entry which is preliminary data.</text>
</comment>
<organism evidence="1 2">
    <name type="scientific">Litchfieldella qijiaojingensis</name>
    <dbReference type="NCBI Taxonomy" id="980347"/>
    <lineage>
        <taxon>Bacteria</taxon>
        <taxon>Pseudomonadati</taxon>
        <taxon>Pseudomonadota</taxon>
        <taxon>Gammaproteobacteria</taxon>
        <taxon>Oceanospirillales</taxon>
        <taxon>Halomonadaceae</taxon>
        <taxon>Litchfieldella</taxon>
    </lineage>
</organism>
<protein>
    <recommendedName>
        <fullName evidence="3">MarR family transcriptional regulator</fullName>
    </recommendedName>
</protein>
<reference evidence="2" key="1">
    <citation type="journal article" date="2019" name="Int. J. Syst. Evol. Microbiol.">
        <title>The Global Catalogue of Microorganisms (GCM) 10K type strain sequencing project: providing services to taxonomists for standard genome sequencing and annotation.</title>
        <authorList>
            <consortium name="The Broad Institute Genomics Platform"/>
            <consortium name="The Broad Institute Genome Sequencing Center for Infectious Disease"/>
            <person name="Wu L."/>
            <person name="Ma J."/>
        </authorList>
    </citation>
    <scope>NUCLEOTIDE SEQUENCE [LARGE SCALE GENOMIC DNA]</scope>
    <source>
        <strain evidence="2">KCTC 22228</strain>
    </source>
</reference>
<name>A0ABQ2YSU1_9GAMM</name>
<dbReference type="Gene3D" id="1.10.10.10">
    <property type="entry name" value="Winged helix-like DNA-binding domain superfamily/Winged helix DNA-binding domain"/>
    <property type="match status" value="1"/>
</dbReference>
<evidence type="ECO:0000313" key="2">
    <source>
        <dbReference type="Proteomes" id="UP000653056"/>
    </source>
</evidence>
<dbReference type="InterPro" id="IPR036388">
    <property type="entry name" value="WH-like_DNA-bd_sf"/>
</dbReference>
<dbReference type="InterPro" id="IPR036390">
    <property type="entry name" value="WH_DNA-bd_sf"/>
</dbReference>
<sequence>MNSSSGYTKAGMMRVCQILEEFRQIYPDMQTQTAVFFVTIAMNPGITMKELMERTGTVQSTCSRNVSLLSEWLKHNKPGYGLVQAMEDPVERRRKIVKLTPKGERLAAQLDYLVSQPLR</sequence>
<dbReference type="Proteomes" id="UP000653056">
    <property type="component" value="Unassembled WGS sequence"/>
</dbReference>
<evidence type="ECO:0000313" key="1">
    <source>
        <dbReference type="EMBL" id="GGX91321.1"/>
    </source>
</evidence>